<proteinExistence type="inferred from homology"/>
<dbReference type="SUPFAM" id="SSF50104">
    <property type="entry name" value="Translation proteins SH3-like domain"/>
    <property type="match status" value="1"/>
</dbReference>
<keyword evidence="4 10" id="KW-0699">rRNA-binding</keyword>
<keyword evidence="6 10" id="KW-0689">Ribosomal protein</keyword>
<dbReference type="GeneID" id="93288036"/>
<protein>
    <recommendedName>
        <fullName evidence="8 10">Large ribosomal subunit protein uL24</fullName>
    </recommendedName>
</protein>
<dbReference type="InterPro" id="IPR003256">
    <property type="entry name" value="Ribosomal_uL24"/>
</dbReference>
<evidence type="ECO:0000256" key="6">
    <source>
        <dbReference type="ARBA" id="ARBA00022980"/>
    </source>
</evidence>
<dbReference type="GO" id="GO:1990904">
    <property type="term" value="C:ribonucleoprotein complex"/>
    <property type="evidence" value="ECO:0007669"/>
    <property type="project" value="UniProtKB-KW"/>
</dbReference>
<evidence type="ECO:0000313" key="15">
    <source>
        <dbReference type="EMBL" id="QIX88940.1"/>
    </source>
</evidence>
<evidence type="ECO:0000256" key="3">
    <source>
        <dbReference type="ARBA" id="ARBA00011838"/>
    </source>
</evidence>
<dbReference type="InterPro" id="IPR005824">
    <property type="entry name" value="KOW"/>
</dbReference>
<dbReference type="InterPro" id="IPR008991">
    <property type="entry name" value="Translation_prot_SH3-like_sf"/>
</dbReference>
<dbReference type="InterPro" id="IPR041988">
    <property type="entry name" value="Ribosomal_uL24_KOW"/>
</dbReference>
<comment type="subunit">
    <text evidence="3 10">Part of the 50S ribosomal subunit.</text>
</comment>
<dbReference type="HAMAP" id="MF_01326_B">
    <property type="entry name" value="Ribosomal_uL24_B"/>
    <property type="match status" value="1"/>
</dbReference>
<keyword evidence="17" id="KW-1185">Reference proteome</keyword>
<dbReference type="NCBIfam" id="TIGR01079">
    <property type="entry name" value="rplX_bact"/>
    <property type="match status" value="1"/>
</dbReference>
<dbReference type="Pfam" id="PF00467">
    <property type="entry name" value="KOW"/>
    <property type="match status" value="1"/>
</dbReference>
<dbReference type="STRING" id="1379.HMPREF3186_01781"/>
<name>A0A133ZP78_9BACL</name>
<reference evidence="14" key="4">
    <citation type="submission" date="2023-08" db="EMBL/GenBank/DDBJ databases">
        <title>Dental plaque isolates bound by oral lectin ZG16B.</title>
        <authorList>
            <person name="Ghosh S."/>
        </authorList>
    </citation>
    <scope>NUCLEOTIDE SEQUENCE</scope>
    <source>
        <strain evidence="14">DP3_5B</strain>
    </source>
</reference>
<dbReference type="PROSITE" id="PS01108">
    <property type="entry name" value="RIBOSOMAL_L24"/>
    <property type="match status" value="1"/>
</dbReference>
<dbReference type="CDD" id="cd06089">
    <property type="entry name" value="KOW_RPL26"/>
    <property type="match status" value="1"/>
</dbReference>
<dbReference type="EMBL" id="JAQMFS010000055">
    <property type="protein sequence ID" value="MDB6185953.1"/>
    <property type="molecule type" value="Genomic_DNA"/>
</dbReference>
<reference evidence="15 17" key="3">
    <citation type="submission" date="2019-11" db="EMBL/GenBank/DDBJ databases">
        <title>FDA dAtabase for Regulatory Grade micrObial Sequences (FDA-ARGOS): Supporting development and validation of Infectious Disease Dx tests.</title>
        <authorList>
            <person name="Damon A."/>
            <person name="Tallon L."/>
            <person name="Sadzewicz L."/>
            <person name="Vavikolanu K."/>
            <person name="Mehta A."/>
            <person name="Aluvathingal J."/>
            <person name="Nadendla S."/>
            <person name="Myers T."/>
            <person name="Yan Y."/>
            <person name="Sichtig H."/>
        </authorList>
    </citation>
    <scope>NUCLEOTIDE SEQUENCE [LARGE SCALE GENOMIC DNA]</scope>
    <source>
        <strain evidence="15 17">FDAARGOS_740</strain>
    </source>
</reference>
<evidence type="ECO:0000256" key="11">
    <source>
        <dbReference type="RuleBase" id="RU003477"/>
    </source>
</evidence>
<evidence type="ECO:0000256" key="1">
    <source>
        <dbReference type="ARBA" id="ARBA00004072"/>
    </source>
</evidence>
<dbReference type="OrthoDB" id="9807419at2"/>
<comment type="function">
    <text evidence="9 10">One of the proteins that surrounds the polypeptide exit tunnel on the outside of the subunit.</text>
</comment>
<organism evidence="13 16">
    <name type="scientific">Gemella haemolysans</name>
    <dbReference type="NCBI Taxonomy" id="1379"/>
    <lineage>
        <taxon>Bacteria</taxon>
        <taxon>Bacillati</taxon>
        <taxon>Bacillota</taxon>
        <taxon>Bacilli</taxon>
        <taxon>Bacillales</taxon>
        <taxon>Gemellaceae</taxon>
        <taxon>Gemella</taxon>
    </lineage>
</organism>
<evidence type="ECO:0000259" key="12">
    <source>
        <dbReference type="SMART" id="SM00739"/>
    </source>
</evidence>
<evidence type="ECO:0000256" key="8">
    <source>
        <dbReference type="ARBA" id="ARBA00035206"/>
    </source>
</evidence>
<dbReference type="GO" id="GO:0019843">
    <property type="term" value="F:rRNA binding"/>
    <property type="evidence" value="ECO:0007669"/>
    <property type="project" value="UniProtKB-UniRule"/>
</dbReference>
<feature type="domain" description="KOW" evidence="12">
    <location>
        <begin position="2"/>
        <end position="29"/>
    </location>
</feature>
<evidence type="ECO:0000256" key="7">
    <source>
        <dbReference type="ARBA" id="ARBA00023274"/>
    </source>
</evidence>
<dbReference type="Pfam" id="PF17136">
    <property type="entry name" value="ribosomal_L24"/>
    <property type="match status" value="1"/>
</dbReference>
<evidence type="ECO:0000313" key="13">
    <source>
        <dbReference type="EMBL" id="KXB57241.1"/>
    </source>
</evidence>
<keyword evidence="5 10" id="KW-0694">RNA-binding</keyword>
<dbReference type="GO" id="GO:0006412">
    <property type="term" value="P:translation"/>
    <property type="evidence" value="ECO:0007669"/>
    <property type="project" value="UniProtKB-UniRule"/>
</dbReference>
<evidence type="ECO:0000256" key="5">
    <source>
        <dbReference type="ARBA" id="ARBA00022884"/>
    </source>
</evidence>
<dbReference type="GO" id="GO:0005840">
    <property type="term" value="C:ribosome"/>
    <property type="evidence" value="ECO:0007669"/>
    <property type="project" value="UniProtKB-KW"/>
</dbReference>
<evidence type="ECO:0000256" key="9">
    <source>
        <dbReference type="ARBA" id="ARBA00058688"/>
    </source>
</evidence>
<sequence>MFIKKGDKVVVITGKDKGKVGTVIEAQPKKDRVVVEGVNIIKKHVKNSQDAPQGGIVEKEAAIHVSNVMLQDPETGKATRVRFETKDGKKVRIAVKSGKEI</sequence>
<keyword evidence="7 10" id="KW-0687">Ribonucleoprotein</keyword>
<dbReference type="Proteomes" id="UP001212217">
    <property type="component" value="Unassembled WGS sequence"/>
</dbReference>
<dbReference type="PATRIC" id="fig|1379.3.peg.1774"/>
<dbReference type="GO" id="GO:0003735">
    <property type="term" value="F:structural constituent of ribosome"/>
    <property type="evidence" value="ECO:0007669"/>
    <property type="project" value="InterPro"/>
</dbReference>
<reference evidence="13" key="2">
    <citation type="submission" date="2016-01" db="EMBL/GenBank/DDBJ databases">
        <authorList>
            <person name="Oliw E.H."/>
        </authorList>
    </citation>
    <scope>NUCLEOTIDE SEQUENCE [LARGE SCALE GENOMIC DNA]</scope>
    <source>
        <strain evidence="13">DNF01167</strain>
    </source>
</reference>
<evidence type="ECO:0000313" key="17">
    <source>
        <dbReference type="Proteomes" id="UP000501205"/>
    </source>
</evidence>
<accession>A0A133ZP78</accession>
<dbReference type="InterPro" id="IPR005825">
    <property type="entry name" value="Ribosomal_uL24_CS"/>
</dbReference>
<dbReference type="Gene3D" id="2.30.30.30">
    <property type="match status" value="1"/>
</dbReference>
<evidence type="ECO:0000256" key="10">
    <source>
        <dbReference type="HAMAP-Rule" id="MF_01326"/>
    </source>
</evidence>
<gene>
    <name evidence="10 14" type="primary">rplX</name>
    <name evidence="15" type="ORF">FOC48_09290</name>
    <name evidence="13" type="ORF">HMPREF3186_01781</name>
    <name evidence="14" type="ORF">PNO30_04055</name>
</gene>
<evidence type="ECO:0000256" key="2">
    <source>
        <dbReference type="ARBA" id="ARBA00010618"/>
    </source>
</evidence>
<dbReference type="RefSeq" id="WP_003144415.1">
    <property type="nucleotide sequence ID" value="NZ_CABFLN010000016.1"/>
</dbReference>
<evidence type="ECO:0000313" key="16">
    <source>
        <dbReference type="Proteomes" id="UP000070355"/>
    </source>
</evidence>
<dbReference type="Proteomes" id="UP000070355">
    <property type="component" value="Unassembled WGS sequence"/>
</dbReference>
<evidence type="ECO:0000313" key="14">
    <source>
        <dbReference type="EMBL" id="MDB6185953.1"/>
    </source>
</evidence>
<dbReference type="InterPro" id="IPR014722">
    <property type="entry name" value="Rib_uL2_dom2"/>
</dbReference>
<dbReference type="AlphaFoldDB" id="A0A133ZP78"/>
<comment type="similarity">
    <text evidence="2 10 11">Belongs to the universal ribosomal protein uL24 family.</text>
</comment>
<comment type="function">
    <text evidence="1 10">One of two assembly initiator proteins, it binds directly to the 5'-end of the 23S rRNA, where it nucleates assembly of the 50S subunit.</text>
</comment>
<dbReference type="Proteomes" id="UP000501205">
    <property type="component" value="Chromosome"/>
</dbReference>
<reference evidence="16" key="1">
    <citation type="submission" date="2016-01" db="EMBL/GenBank/DDBJ databases">
        <authorList>
            <person name="Mitreva M."/>
            <person name="Pepin K.H."/>
            <person name="Mihindukulasuriya K.A."/>
            <person name="Fulton R."/>
            <person name="Fronick C."/>
            <person name="O'Laughlin M."/>
            <person name="Miner T."/>
            <person name="Herter B."/>
            <person name="Rosa B.A."/>
            <person name="Cordes M."/>
            <person name="Tomlinson C."/>
            <person name="Wollam A."/>
            <person name="Palsikar V.B."/>
            <person name="Mardis E.R."/>
            <person name="Wilson R.K."/>
        </authorList>
    </citation>
    <scope>NUCLEOTIDE SEQUENCE [LARGE SCALE GENOMIC DNA]</scope>
    <source>
        <strain evidence="16">DNF01167</strain>
    </source>
</reference>
<dbReference type="EMBL" id="LSDC01000134">
    <property type="protein sequence ID" value="KXB57241.1"/>
    <property type="molecule type" value="Genomic_DNA"/>
</dbReference>
<dbReference type="EMBL" id="CP050965">
    <property type="protein sequence ID" value="QIX88940.1"/>
    <property type="molecule type" value="Genomic_DNA"/>
</dbReference>
<dbReference type="SMART" id="SM00739">
    <property type="entry name" value="KOW"/>
    <property type="match status" value="1"/>
</dbReference>
<dbReference type="PANTHER" id="PTHR12903">
    <property type="entry name" value="MITOCHONDRIAL RIBOSOMAL PROTEIN L24"/>
    <property type="match status" value="1"/>
</dbReference>
<dbReference type="FunFam" id="2.30.30.30:FF:000004">
    <property type="entry name" value="50S ribosomal protein L24"/>
    <property type="match status" value="1"/>
</dbReference>
<dbReference type="InterPro" id="IPR057264">
    <property type="entry name" value="Ribosomal_uL24_C"/>
</dbReference>
<evidence type="ECO:0000256" key="4">
    <source>
        <dbReference type="ARBA" id="ARBA00022730"/>
    </source>
</evidence>